<dbReference type="Pfam" id="PF17853">
    <property type="entry name" value="GGDEF_2"/>
    <property type="match status" value="1"/>
</dbReference>
<dbReference type="InterPro" id="IPR025736">
    <property type="entry name" value="PucR_C-HTH_dom"/>
</dbReference>
<feature type="region of interest" description="Disordered" evidence="2">
    <location>
        <begin position="626"/>
        <end position="649"/>
    </location>
</feature>
<sequence>MLTGVTTVTEGIRELLGLLAQGAPAEEFARPAAAARAAGASGPELAALDEATGVALEVHRTLGRHRTREAELTALFDTAGDLAALRDLDAVLRAITHRAKQLLHTDVTYLSLIDEAAGDTFMRVTEGSVSAAFQQLRLGMGEGLGGLVAQTARPYATGDYQRDPRFQHTGPIDSAVGEEDLHAILGVPLRLGPKVIGVLFAADRSPREFGPREVALLSSLADHAAIAIDGARLLEETRRALAELGAASRTIQENSDALRRAERAHDRLTGLVLRGGDVAEVAAAIGALLEGGTLVHDPEGRELARARSGPCPPPAGAVAASRSGGRAVAEGGTWVCAVLAGPELLGSITLTGRADLDEAGRRLFERAATVTALLLLLGRSVAQTEDRIRGELLGDLLSPSADPGSLAVRARRLGVDLARPHGLFVLHSDAAPRPRLLTAAAHHARERGGLAGVHHDHAVLLAPSDAAGADAARLAAALGRSVGAPVTVGAARAGDGAGGLHAAHAEALRCLSTLRALGRAGDGSTLADLGFLGVLLGDRADLSGFVRTVLGPVLDYDARRGSDLVGTLRVYFAAGMSQARAREVLHVHVNTVVQRLDRIGRLLGPDWQSPDRSLELQLALRLHQVSAPEASEAPEAPPARRPTRGPASS</sequence>
<comment type="caution">
    <text evidence="4">The sequence shown here is derived from an EMBL/GenBank/DDBJ whole genome shotgun (WGS) entry which is preliminary data.</text>
</comment>
<protein>
    <submittedName>
        <fullName evidence="4">Helix-turn-helix domain-containing protein</fullName>
    </submittedName>
</protein>
<dbReference type="InterPro" id="IPR042070">
    <property type="entry name" value="PucR_C-HTH_sf"/>
</dbReference>
<dbReference type="InterPro" id="IPR029016">
    <property type="entry name" value="GAF-like_dom_sf"/>
</dbReference>
<dbReference type="EMBL" id="JASITI010000005">
    <property type="protein sequence ID" value="MDK9495232.1"/>
    <property type="molecule type" value="Genomic_DNA"/>
</dbReference>
<dbReference type="InterPro" id="IPR051448">
    <property type="entry name" value="CdaR-like_regulators"/>
</dbReference>
<dbReference type="Pfam" id="PF13185">
    <property type="entry name" value="GAF_2"/>
    <property type="match status" value="1"/>
</dbReference>
<dbReference type="SUPFAM" id="SSF55781">
    <property type="entry name" value="GAF domain-like"/>
    <property type="match status" value="1"/>
</dbReference>
<evidence type="ECO:0000256" key="1">
    <source>
        <dbReference type="ARBA" id="ARBA00006754"/>
    </source>
</evidence>
<dbReference type="Gene3D" id="3.30.450.40">
    <property type="match status" value="1"/>
</dbReference>
<name>A0ABT7GNR6_9ACTN</name>
<accession>A0ABT7GNR6</accession>
<dbReference type="RefSeq" id="WP_285340899.1">
    <property type="nucleotide sequence ID" value="NZ_JASITI010000005.1"/>
</dbReference>
<evidence type="ECO:0000259" key="3">
    <source>
        <dbReference type="SMART" id="SM00065"/>
    </source>
</evidence>
<evidence type="ECO:0000256" key="2">
    <source>
        <dbReference type="SAM" id="MobiDB-lite"/>
    </source>
</evidence>
<feature type="domain" description="GAF" evidence="3">
    <location>
        <begin position="87"/>
        <end position="238"/>
    </location>
</feature>
<organism evidence="4 5">
    <name type="scientific">Streptomyces katrae</name>
    <dbReference type="NCBI Taxonomy" id="68223"/>
    <lineage>
        <taxon>Bacteria</taxon>
        <taxon>Bacillati</taxon>
        <taxon>Actinomycetota</taxon>
        <taxon>Actinomycetes</taxon>
        <taxon>Kitasatosporales</taxon>
        <taxon>Streptomycetaceae</taxon>
        <taxon>Streptomyces</taxon>
    </lineage>
</organism>
<dbReference type="SMART" id="SM00065">
    <property type="entry name" value="GAF"/>
    <property type="match status" value="1"/>
</dbReference>
<gene>
    <name evidence="4" type="ORF">QEZ40_005363</name>
</gene>
<comment type="similarity">
    <text evidence="1">Belongs to the CdaR family.</text>
</comment>
<dbReference type="InterPro" id="IPR041522">
    <property type="entry name" value="CdaR_GGDEF"/>
</dbReference>
<dbReference type="PANTHER" id="PTHR33744:SF1">
    <property type="entry name" value="DNA-BINDING TRANSCRIPTIONAL ACTIVATOR ADER"/>
    <property type="match status" value="1"/>
</dbReference>
<dbReference type="Gene3D" id="1.10.10.2840">
    <property type="entry name" value="PucR C-terminal helix-turn-helix domain"/>
    <property type="match status" value="1"/>
</dbReference>
<keyword evidence="5" id="KW-1185">Reference proteome</keyword>
<evidence type="ECO:0000313" key="5">
    <source>
        <dbReference type="Proteomes" id="UP001223390"/>
    </source>
</evidence>
<dbReference type="PANTHER" id="PTHR33744">
    <property type="entry name" value="CARBOHYDRATE DIACID REGULATOR"/>
    <property type="match status" value="1"/>
</dbReference>
<dbReference type="InterPro" id="IPR003018">
    <property type="entry name" value="GAF"/>
</dbReference>
<evidence type="ECO:0000313" key="4">
    <source>
        <dbReference type="EMBL" id="MDK9495232.1"/>
    </source>
</evidence>
<dbReference type="Pfam" id="PF13556">
    <property type="entry name" value="HTH_30"/>
    <property type="match status" value="1"/>
</dbReference>
<proteinExistence type="inferred from homology"/>
<dbReference type="Proteomes" id="UP001223390">
    <property type="component" value="Unassembled WGS sequence"/>
</dbReference>
<reference evidence="4 5" key="1">
    <citation type="submission" date="2023-05" db="EMBL/GenBank/DDBJ databases">
        <title>Sequencing and Assembly of Streptomyces sp. NP73.</title>
        <authorList>
            <person name="Konwar A.N."/>
            <person name="Saikia K."/>
            <person name="Thakur D."/>
        </authorList>
    </citation>
    <scope>NUCLEOTIDE SEQUENCE [LARGE SCALE GENOMIC DNA]</scope>
    <source>
        <strain evidence="4 5">NP73</strain>
    </source>
</reference>